<accession>A0A9P7DUG7</accession>
<evidence type="ECO:0000313" key="1">
    <source>
        <dbReference type="EMBL" id="KAG1803488.1"/>
    </source>
</evidence>
<proteinExistence type="predicted"/>
<keyword evidence="2" id="KW-1185">Reference proteome</keyword>
<name>A0A9P7DUG7_9AGAM</name>
<dbReference type="AlphaFoldDB" id="A0A9P7DUG7"/>
<dbReference type="EMBL" id="JABBWG010000065">
    <property type="protein sequence ID" value="KAG1803488.1"/>
    <property type="molecule type" value="Genomic_DNA"/>
</dbReference>
<gene>
    <name evidence="1" type="ORF">BJ212DRAFT_1304539</name>
</gene>
<protein>
    <submittedName>
        <fullName evidence="1">Uncharacterized protein</fullName>
    </submittedName>
</protein>
<evidence type="ECO:0000313" key="2">
    <source>
        <dbReference type="Proteomes" id="UP000807769"/>
    </source>
</evidence>
<dbReference type="OrthoDB" id="2682885at2759"/>
<dbReference type="GeneID" id="64627644"/>
<reference evidence="1" key="1">
    <citation type="journal article" date="2020" name="New Phytol.">
        <title>Comparative genomics reveals dynamic genome evolution in host specialist ectomycorrhizal fungi.</title>
        <authorList>
            <person name="Lofgren L.A."/>
            <person name="Nguyen N.H."/>
            <person name="Vilgalys R."/>
            <person name="Ruytinx J."/>
            <person name="Liao H.L."/>
            <person name="Branco S."/>
            <person name="Kuo A."/>
            <person name="LaButti K."/>
            <person name="Lipzen A."/>
            <person name="Andreopoulos W."/>
            <person name="Pangilinan J."/>
            <person name="Riley R."/>
            <person name="Hundley H."/>
            <person name="Na H."/>
            <person name="Barry K."/>
            <person name="Grigoriev I.V."/>
            <person name="Stajich J.E."/>
            <person name="Kennedy P.G."/>
        </authorList>
    </citation>
    <scope>NUCLEOTIDE SEQUENCE</scope>
    <source>
        <strain evidence="1">MN1</strain>
    </source>
</reference>
<organism evidence="1 2">
    <name type="scientific">Suillus subaureus</name>
    <dbReference type="NCBI Taxonomy" id="48587"/>
    <lineage>
        <taxon>Eukaryota</taxon>
        <taxon>Fungi</taxon>
        <taxon>Dikarya</taxon>
        <taxon>Basidiomycota</taxon>
        <taxon>Agaricomycotina</taxon>
        <taxon>Agaricomycetes</taxon>
        <taxon>Agaricomycetidae</taxon>
        <taxon>Boletales</taxon>
        <taxon>Suillineae</taxon>
        <taxon>Suillaceae</taxon>
        <taxon>Suillus</taxon>
    </lineage>
</organism>
<comment type="caution">
    <text evidence="1">The sequence shown here is derived from an EMBL/GenBank/DDBJ whole genome shotgun (WGS) entry which is preliminary data.</text>
</comment>
<dbReference type="RefSeq" id="XP_041186645.1">
    <property type="nucleotide sequence ID" value="XM_041333627.1"/>
</dbReference>
<sequence>MDPPHWLLTAHDINSAFKATREEHSSSGRRKKKVVIEILNTATTLSSISEQKQSSHLLYTKEFNNVKNKLQCLEHPGDNIFCWVDVTQLNAPHYPLCTQDLQEWAKYLHQTQDPDNACVTLPSTVYFDEIWKSHKERSASSLQRVPTEVMSPIQIHNHIHLSSSVNDMAISDGTLSR</sequence>
<dbReference type="Proteomes" id="UP000807769">
    <property type="component" value="Unassembled WGS sequence"/>
</dbReference>